<proteinExistence type="predicted"/>
<dbReference type="EMBL" id="DQ915177">
    <property type="protein sequence ID" value="ABI85332.1"/>
    <property type="molecule type" value="Genomic_DNA"/>
</dbReference>
<evidence type="ECO:0008006" key="3">
    <source>
        <dbReference type="Google" id="ProtNLM"/>
    </source>
</evidence>
<dbReference type="Pfam" id="PF13489">
    <property type="entry name" value="Methyltransf_23"/>
    <property type="match status" value="1"/>
</dbReference>
<dbReference type="AlphaFoldDB" id="Q06BC2"/>
<dbReference type="InterPro" id="IPR029063">
    <property type="entry name" value="SAM-dependent_MTases_sf"/>
</dbReference>
<reference evidence="2" key="1">
    <citation type="journal article" date="2007" name="BMC Microbiol.">
        <title>The capsule polysaccharide structure and biogenesis for non-O1 Vibrio cholerae NRT36S: genes are embedded in the LPS region.</title>
        <authorList>
            <person name="Chen Y."/>
            <person name="Bystricky P."/>
            <person name="Adeyeye J."/>
            <person name="Panigrahi P."/>
            <person name="Ali A."/>
            <person name="Johnson J.A."/>
            <person name="Bush C.A."/>
            <person name="Morris J.G.Jr."/>
            <person name="Stine O.C."/>
        </authorList>
    </citation>
    <scope>NUCLEOTIDE SEQUENCE</scope>
    <source>
        <strain evidence="2">NRT36S</strain>
    </source>
</reference>
<name>Q06BC2_VIBCL</name>
<feature type="coiled-coil region" evidence="1">
    <location>
        <begin position="574"/>
        <end position="601"/>
    </location>
</feature>
<dbReference type="SUPFAM" id="SSF53335">
    <property type="entry name" value="S-adenosyl-L-methionine-dependent methyltransferases"/>
    <property type="match status" value="1"/>
</dbReference>
<protein>
    <recommendedName>
        <fullName evidence="3">Class I SAM-dependent methyltransferase</fullName>
    </recommendedName>
</protein>
<sequence length="635" mass="73208">MKTLSSLYKKDTENEIWIRENYQGIPYNDGDDVENRIKEILQLCENVDVYSKELKEHCINWPQTYHFSPERSNILRPFGDQISGKDVLEIGGGCGAISRYLGECGANLLTLEGSIRRASIARERTRDLENVTIVADSFEGFEVEKKFDFVTLIGVLEYANVFSGNENPIKYMLDKAKSFLKPDGKLIIAIENRLGLKYFAGAGEDHIGTPMYGIEGRYKSTEAVTFGKVELKNHLSASGFESVEFLAPFPDYKFPSFILTERALELSRFDSKVFPVLCSRRDALLPRITNFNIERVWEYIDSNGLTLDLSNSFLCVGRLEPTNENYNSPIAYSYSMNREKKYCKEREFFSQENGEIFTTVKFPFHDEGEVNENSVVELITIEDQEYKNGNLLILEMIKVVTDNRLSKEQLVSFFERYLKIIGLESGIPYNYMNVDTLLPGDLLDAIPQNIMIMGNDEYSIIDKEWIYKSELELGYLLFRSIISIVNVVTKFGMPEELHLRTVRDFVFYIFKVIGFSINDEKYNSYISKEKKLRQSITGCNAFNFSDEVQLVFKNSSDVVSESIVYQVHNHFETKSQYEIEIDALKAQVENLKLSIDTINNDREFLLKSIETIMGSLSWKITMPFRKIKSIIFNKR</sequence>
<evidence type="ECO:0000313" key="2">
    <source>
        <dbReference type="EMBL" id="ABI85332.1"/>
    </source>
</evidence>
<keyword evidence="1" id="KW-0175">Coiled coil</keyword>
<dbReference type="RefSeq" id="WP_000855099.1">
    <property type="nucleotide sequence ID" value="NZ_JAACMK010000027.1"/>
</dbReference>
<accession>Q06BC2</accession>
<evidence type="ECO:0000256" key="1">
    <source>
        <dbReference type="SAM" id="Coils"/>
    </source>
</evidence>
<dbReference type="Gene3D" id="3.40.50.150">
    <property type="entry name" value="Vaccinia Virus protein VP39"/>
    <property type="match status" value="1"/>
</dbReference>
<organism evidence="2">
    <name type="scientific">Vibrio cholerae</name>
    <dbReference type="NCBI Taxonomy" id="666"/>
    <lineage>
        <taxon>Bacteria</taxon>
        <taxon>Pseudomonadati</taxon>
        <taxon>Pseudomonadota</taxon>
        <taxon>Gammaproteobacteria</taxon>
        <taxon>Vibrionales</taxon>
        <taxon>Vibrionaceae</taxon>
        <taxon>Vibrio</taxon>
    </lineage>
</organism>
<dbReference type="CDD" id="cd02440">
    <property type="entry name" value="AdoMet_MTases"/>
    <property type="match status" value="1"/>
</dbReference>